<evidence type="ECO:0000256" key="5">
    <source>
        <dbReference type="ARBA" id="ARBA00023136"/>
    </source>
</evidence>
<dbReference type="GO" id="GO:0007606">
    <property type="term" value="P:sensory perception of chemical stimulus"/>
    <property type="evidence" value="ECO:0007669"/>
    <property type="project" value="UniProtKB-UniRule"/>
</dbReference>
<dbReference type="Proteomes" id="UP000008281">
    <property type="component" value="Unassembled WGS sequence"/>
</dbReference>
<feature type="transmembrane region" description="Helical" evidence="6">
    <location>
        <begin position="20"/>
        <end position="44"/>
    </location>
</feature>
<evidence type="ECO:0000256" key="3">
    <source>
        <dbReference type="ARBA" id="ARBA00022692"/>
    </source>
</evidence>
<dbReference type="RefSeq" id="XP_003102874.2">
    <property type="nucleotide sequence ID" value="XM_003102826.2"/>
</dbReference>
<dbReference type="PANTHER" id="PTHR31114">
    <property type="entry name" value="SERPENTINE RECEPTOR CLASS GAMMA"/>
    <property type="match status" value="1"/>
</dbReference>
<evidence type="ECO:0000256" key="2">
    <source>
        <dbReference type="ARBA" id="ARBA00005692"/>
    </source>
</evidence>
<protein>
    <recommendedName>
        <fullName evidence="6">Serpentine receptor class gamma</fullName>
    </recommendedName>
</protein>
<feature type="transmembrane region" description="Helical" evidence="6">
    <location>
        <begin position="188"/>
        <end position="211"/>
    </location>
</feature>
<dbReference type="eggNOG" id="ENOG502TH6G">
    <property type="taxonomic scope" value="Eukaryota"/>
</dbReference>
<feature type="transmembrane region" description="Helical" evidence="6">
    <location>
        <begin position="140"/>
        <end position="168"/>
    </location>
</feature>
<keyword evidence="8" id="KW-1185">Reference proteome</keyword>
<proteinExistence type="inferred from homology"/>
<dbReference type="OMA" id="NIACHIN"/>
<dbReference type="HOGENOM" id="CLU_076972_0_0_1"/>
<evidence type="ECO:0000313" key="7">
    <source>
        <dbReference type="EMBL" id="EFP04530.1"/>
    </source>
</evidence>
<evidence type="ECO:0000256" key="1">
    <source>
        <dbReference type="ARBA" id="ARBA00004141"/>
    </source>
</evidence>
<dbReference type="GO" id="GO:0016020">
    <property type="term" value="C:membrane"/>
    <property type="evidence" value="ECO:0007669"/>
    <property type="project" value="UniProtKB-SubCell"/>
</dbReference>
<dbReference type="CTD" id="9798424"/>
<dbReference type="GO" id="GO:0004888">
    <property type="term" value="F:transmembrane signaling receptor activity"/>
    <property type="evidence" value="ECO:0007669"/>
    <property type="project" value="InterPro"/>
</dbReference>
<comment type="similarity">
    <text evidence="2 6">Belongs to the nematode receptor-like protein srg family.</text>
</comment>
<keyword evidence="5 6" id="KW-0472">Membrane</keyword>
<gene>
    <name evidence="7" type="ORF">CRE_31292</name>
</gene>
<dbReference type="PANTHER" id="PTHR31114:SF6">
    <property type="entry name" value="SERPENTINE RECEPTOR CLASS GAMMA"/>
    <property type="match status" value="1"/>
</dbReference>
<dbReference type="Gene3D" id="1.20.1070.10">
    <property type="entry name" value="Rhodopsin 7-helix transmembrane proteins"/>
    <property type="match status" value="1"/>
</dbReference>
<keyword evidence="4 6" id="KW-1133">Transmembrane helix</keyword>
<keyword evidence="3 6" id="KW-0812">Transmembrane</keyword>
<reference evidence="7" key="1">
    <citation type="submission" date="2007-07" db="EMBL/GenBank/DDBJ databases">
        <title>PCAP assembly of the Caenorhabditis remanei genome.</title>
        <authorList>
            <consortium name="The Caenorhabditis remanei Sequencing Consortium"/>
            <person name="Wilson R.K."/>
        </authorList>
    </citation>
    <scope>NUCLEOTIDE SEQUENCE [LARGE SCALE GENOMIC DNA]</scope>
    <source>
        <strain evidence="7">PB4641</strain>
    </source>
</reference>
<dbReference type="InterPro" id="IPR000609">
    <property type="entry name" value="7TM_GPCR_serpentine_rcpt_Srg"/>
</dbReference>
<feature type="transmembrane region" description="Helical" evidence="6">
    <location>
        <begin position="232"/>
        <end position="249"/>
    </location>
</feature>
<feature type="transmembrane region" description="Helical" evidence="6">
    <location>
        <begin position="269"/>
        <end position="289"/>
    </location>
</feature>
<organism evidence="8">
    <name type="scientific">Caenorhabditis remanei</name>
    <name type="common">Caenorhabditis vulgaris</name>
    <dbReference type="NCBI Taxonomy" id="31234"/>
    <lineage>
        <taxon>Eukaryota</taxon>
        <taxon>Metazoa</taxon>
        <taxon>Ecdysozoa</taxon>
        <taxon>Nematoda</taxon>
        <taxon>Chromadorea</taxon>
        <taxon>Rhabditida</taxon>
        <taxon>Rhabditina</taxon>
        <taxon>Rhabditomorpha</taxon>
        <taxon>Rhabditoidea</taxon>
        <taxon>Rhabditidae</taxon>
        <taxon>Peloderinae</taxon>
        <taxon>Caenorhabditis</taxon>
    </lineage>
</organism>
<dbReference type="OrthoDB" id="5847711at2759"/>
<dbReference type="SUPFAM" id="SSF81321">
    <property type="entry name" value="Family A G protein-coupled receptor-like"/>
    <property type="match status" value="1"/>
</dbReference>
<sequence length="321" mass="37171">MENYTVYMENVTIDTETTIVAITLFVFGVISTCLMIFFMLLFCLGKKYKKNSFYRLVQLDLGTNIACHINTWIAIRFQMYPGLVFIVKFIETTIPGLLKWLKFFCIWFFHVHFWTAELLALHRMSSILFPYSYQTFWNRFYLRIFIVIWVVSGLPKFLWTGFISEVYIVDGKLMSIVFPTTRRTAGDVAAIFSIIYIALLIATGVVNYILLCRLPYVDITSKASIKRMLRNTATVYALAYIGEVVWSVLNAADSHFHIFSPWFIEHNTSLLLIVSTIFTLSLPYILLAFDKNVREDVWGRCKKRVAQIRGAPAVVSRSILI</sequence>
<evidence type="ECO:0000256" key="4">
    <source>
        <dbReference type="ARBA" id="ARBA00022989"/>
    </source>
</evidence>
<dbReference type="Pfam" id="PF02118">
    <property type="entry name" value="Srg"/>
    <property type="match status" value="1"/>
</dbReference>
<feature type="transmembrane region" description="Helical" evidence="6">
    <location>
        <begin position="100"/>
        <end position="120"/>
    </location>
</feature>
<dbReference type="GeneID" id="9798424"/>
<name>E3MLP3_CAERE</name>
<evidence type="ECO:0000313" key="8">
    <source>
        <dbReference type="Proteomes" id="UP000008281"/>
    </source>
</evidence>
<evidence type="ECO:0000256" key="6">
    <source>
        <dbReference type="RuleBase" id="RU280813"/>
    </source>
</evidence>
<dbReference type="InterPro" id="IPR052880">
    <property type="entry name" value="NRL-Serpentine_Class_Gamma"/>
</dbReference>
<dbReference type="KEGG" id="crq:GCK72_022902"/>
<comment type="subcellular location">
    <subcellularLocation>
        <location evidence="1">Membrane</location>
        <topology evidence="1">Multi-pass membrane protein</topology>
    </subcellularLocation>
</comment>
<accession>E3MLP3</accession>
<dbReference type="AlphaFoldDB" id="E3MLP3"/>
<comment type="caution">
    <text evidence="6">Lacks conserved residue(s) required for the propagation of feature annotation.</text>
</comment>
<dbReference type="EMBL" id="DS268455">
    <property type="protein sequence ID" value="EFP04530.1"/>
    <property type="molecule type" value="Genomic_DNA"/>
</dbReference>